<keyword evidence="3" id="KW-0808">Transferase</keyword>
<evidence type="ECO:0000259" key="10">
    <source>
        <dbReference type="PROSITE" id="PS50011"/>
    </source>
</evidence>
<gene>
    <name evidence="11" type="ORF">FisN_5Lh005</name>
</gene>
<dbReference type="SUPFAM" id="SSF48452">
    <property type="entry name" value="TPR-like"/>
    <property type="match status" value="1"/>
</dbReference>
<dbReference type="InterPro" id="IPR011009">
    <property type="entry name" value="Kinase-like_dom_sf"/>
</dbReference>
<feature type="binding site" evidence="9">
    <location>
        <position position="209"/>
    </location>
    <ligand>
        <name>ATP</name>
        <dbReference type="ChEBI" id="CHEBI:30616"/>
    </ligand>
</feature>
<dbReference type="Gene3D" id="1.25.40.10">
    <property type="entry name" value="Tetratricopeptide repeat domain"/>
    <property type="match status" value="1"/>
</dbReference>
<dbReference type="InterPro" id="IPR050236">
    <property type="entry name" value="Ser_Thr_kinase_AGC"/>
</dbReference>
<dbReference type="Gene3D" id="3.30.200.20">
    <property type="entry name" value="Phosphorylase Kinase, domain 1"/>
    <property type="match status" value="1"/>
</dbReference>
<comment type="catalytic activity">
    <reaction evidence="7">
        <text>L-threonyl-[protein] + ATP = O-phospho-L-threonyl-[protein] + ADP + H(+)</text>
        <dbReference type="Rhea" id="RHEA:46608"/>
        <dbReference type="Rhea" id="RHEA-COMP:11060"/>
        <dbReference type="Rhea" id="RHEA-COMP:11605"/>
        <dbReference type="ChEBI" id="CHEBI:15378"/>
        <dbReference type="ChEBI" id="CHEBI:30013"/>
        <dbReference type="ChEBI" id="CHEBI:30616"/>
        <dbReference type="ChEBI" id="CHEBI:61977"/>
        <dbReference type="ChEBI" id="CHEBI:456216"/>
        <dbReference type="EC" id="2.7.11.1"/>
    </reaction>
</comment>
<dbReference type="InterPro" id="IPR017441">
    <property type="entry name" value="Protein_kinase_ATP_BS"/>
</dbReference>
<dbReference type="Proteomes" id="UP000198406">
    <property type="component" value="Unassembled WGS sequence"/>
</dbReference>
<comment type="catalytic activity">
    <reaction evidence="8">
        <text>L-seryl-[protein] + ATP = O-phospho-L-seryl-[protein] + ADP + H(+)</text>
        <dbReference type="Rhea" id="RHEA:17989"/>
        <dbReference type="Rhea" id="RHEA-COMP:9863"/>
        <dbReference type="Rhea" id="RHEA-COMP:11604"/>
        <dbReference type="ChEBI" id="CHEBI:15378"/>
        <dbReference type="ChEBI" id="CHEBI:29999"/>
        <dbReference type="ChEBI" id="CHEBI:30616"/>
        <dbReference type="ChEBI" id="CHEBI:83421"/>
        <dbReference type="ChEBI" id="CHEBI:456216"/>
        <dbReference type="EC" id="2.7.11.1"/>
    </reaction>
</comment>
<evidence type="ECO:0000256" key="1">
    <source>
        <dbReference type="ARBA" id="ARBA00012513"/>
    </source>
</evidence>
<organism evidence="11 12">
    <name type="scientific">Fistulifera solaris</name>
    <name type="common">Oleaginous diatom</name>
    <dbReference type="NCBI Taxonomy" id="1519565"/>
    <lineage>
        <taxon>Eukaryota</taxon>
        <taxon>Sar</taxon>
        <taxon>Stramenopiles</taxon>
        <taxon>Ochrophyta</taxon>
        <taxon>Bacillariophyta</taxon>
        <taxon>Bacillariophyceae</taxon>
        <taxon>Bacillariophycidae</taxon>
        <taxon>Naviculales</taxon>
        <taxon>Naviculaceae</taxon>
        <taxon>Fistulifera</taxon>
    </lineage>
</organism>
<dbReference type="PANTHER" id="PTHR24356">
    <property type="entry name" value="SERINE/THREONINE-PROTEIN KINASE"/>
    <property type="match status" value="1"/>
</dbReference>
<dbReference type="SMART" id="SM00220">
    <property type="entry name" value="S_TKc"/>
    <property type="match status" value="1"/>
</dbReference>
<dbReference type="GO" id="GO:0005524">
    <property type="term" value="F:ATP binding"/>
    <property type="evidence" value="ECO:0007669"/>
    <property type="project" value="UniProtKB-UniRule"/>
</dbReference>
<evidence type="ECO:0000256" key="7">
    <source>
        <dbReference type="ARBA" id="ARBA00047899"/>
    </source>
</evidence>
<sequence length="869" mass="98890">MTIEETSDYSSAQAEADDLRLRGNHEFKQGNYDAALSLYTAGLNALSTDETDYKLRVVLLCNRSAVYFQQEEYERSQEDAQTAVDLLTASSSSNNLPNTALINKAKYRLTKTLIALQKWSEASDIIQSMLSATTAIELEQEKAWKELQCQLQERQQQTEQTAPETSIKTVLRPISIKEFKFINDTLGHGNFSEIVVVQHKVTQETFALKRIEKKQAADLAKRQHPNVYNEIQMERRILLERLPPHPYIVQMYHAFQDYNTIYYLMELYPYDLWNQCQWKHDENQNKCMVGCHKFSCCRQWMFQMVDALEHMHRHGIVHRDLKTENVLLNAKRHVVIIDFGTAKDCVKRDLNGPEFVGTPDFMSPEAVNGTSGMEEAQTAEAEGACGANHAADLWALGCMFYIMQTGMTPFSCPSPYLAFLKIKREGCLRRPVGIVEDEAWDLIQQLMRHDPTQRIGASGFVFPSASNPLGKIVEHDMTEGDGRAYNIIRKHPYFAELIENHATSNGMTGTVLPSLRDLCIRPLAQAIHQDAWRYVALLDEHPPGDGSPRYDCLKLSNKDRRAVMHVLDRCQWLREPRVYARFFADSIDARLNKIRFDTHDVVGLTQMNDDQGKAPKATLHDPYGTLAVNLPQIVVYQLIHPWFISNNIDTEDESTLKHHAKLLKLAIAFINKSRPHMVVVTSVSPLTKKARKFLAKISESIPIVVHDKQSTFVQAWRLGVQCLVMQATQDFNETSEQLKWIREQAEQCRLSKHPLLAFVNGDPRGLPLTVVKRLARGRTLLLSGLSPDSHISRVHYHANELVSKIGQTGIDGDRDDAISLRSVDSDEEDESRDSFSMQVQSHGRAGVLKISIDTEQHDTWNCDFQAVED</sequence>
<evidence type="ECO:0000313" key="12">
    <source>
        <dbReference type="Proteomes" id="UP000198406"/>
    </source>
</evidence>
<keyword evidence="4 9" id="KW-0547">Nucleotide-binding</keyword>
<keyword evidence="6 9" id="KW-0067">ATP-binding</keyword>
<dbReference type="OrthoDB" id="347657at2759"/>
<evidence type="ECO:0000256" key="4">
    <source>
        <dbReference type="ARBA" id="ARBA00022741"/>
    </source>
</evidence>
<evidence type="ECO:0000256" key="8">
    <source>
        <dbReference type="ARBA" id="ARBA00048679"/>
    </source>
</evidence>
<accession>A0A1Z5JJA0</accession>
<dbReference type="InParanoid" id="A0A1Z5JJA0"/>
<dbReference type="PROSITE" id="PS00107">
    <property type="entry name" value="PROTEIN_KINASE_ATP"/>
    <property type="match status" value="1"/>
</dbReference>
<dbReference type="PROSITE" id="PS50011">
    <property type="entry name" value="PROTEIN_KINASE_DOM"/>
    <property type="match status" value="1"/>
</dbReference>
<keyword evidence="5" id="KW-0418">Kinase</keyword>
<evidence type="ECO:0000313" key="11">
    <source>
        <dbReference type="EMBL" id="GAX14069.1"/>
    </source>
</evidence>
<dbReference type="Gene3D" id="1.10.510.10">
    <property type="entry name" value="Transferase(Phosphotransferase) domain 1"/>
    <property type="match status" value="1"/>
</dbReference>
<evidence type="ECO:0000256" key="2">
    <source>
        <dbReference type="ARBA" id="ARBA00022527"/>
    </source>
</evidence>
<evidence type="ECO:0000256" key="9">
    <source>
        <dbReference type="PROSITE-ProRule" id="PRU10141"/>
    </source>
</evidence>
<evidence type="ECO:0000256" key="6">
    <source>
        <dbReference type="ARBA" id="ARBA00022840"/>
    </source>
</evidence>
<protein>
    <recommendedName>
        <fullName evidence="1">non-specific serine/threonine protein kinase</fullName>
        <ecNumber evidence="1">2.7.11.1</ecNumber>
    </recommendedName>
</protein>
<feature type="domain" description="Protein kinase" evidence="10">
    <location>
        <begin position="180"/>
        <end position="494"/>
    </location>
</feature>
<dbReference type="SMART" id="SM00028">
    <property type="entry name" value="TPR"/>
    <property type="match status" value="2"/>
</dbReference>
<dbReference type="Pfam" id="PF00069">
    <property type="entry name" value="Pkinase"/>
    <property type="match status" value="1"/>
</dbReference>
<keyword evidence="12" id="KW-1185">Reference proteome</keyword>
<dbReference type="PANTHER" id="PTHR24356:SF163">
    <property type="entry name" value="3-PHOSPHOINOSITIDE-DEPENDENT PROTEIN KINASE 1-RELATED"/>
    <property type="match status" value="1"/>
</dbReference>
<dbReference type="GO" id="GO:0035556">
    <property type="term" value="P:intracellular signal transduction"/>
    <property type="evidence" value="ECO:0007669"/>
    <property type="project" value="TreeGrafter"/>
</dbReference>
<dbReference type="EC" id="2.7.11.1" evidence="1"/>
<dbReference type="EMBL" id="BDSP01000074">
    <property type="protein sequence ID" value="GAX14069.1"/>
    <property type="molecule type" value="Genomic_DNA"/>
</dbReference>
<reference evidence="11 12" key="1">
    <citation type="journal article" date="2015" name="Plant Cell">
        <title>Oil accumulation by the oleaginous diatom Fistulifera solaris as revealed by the genome and transcriptome.</title>
        <authorList>
            <person name="Tanaka T."/>
            <person name="Maeda Y."/>
            <person name="Veluchamy A."/>
            <person name="Tanaka M."/>
            <person name="Abida H."/>
            <person name="Marechal E."/>
            <person name="Bowler C."/>
            <person name="Muto M."/>
            <person name="Sunaga Y."/>
            <person name="Tanaka M."/>
            <person name="Yoshino T."/>
            <person name="Taniguchi T."/>
            <person name="Fukuda Y."/>
            <person name="Nemoto M."/>
            <person name="Matsumoto M."/>
            <person name="Wong P.S."/>
            <person name="Aburatani S."/>
            <person name="Fujibuchi W."/>
        </authorList>
    </citation>
    <scope>NUCLEOTIDE SEQUENCE [LARGE SCALE GENOMIC DNA]</scope>
    <source>
        <strain evidence="11 12">JPCC DA0580</strain>
    </source>
</reference>
<dbReference type="InterPro" id="IPR000719">
    <property type="entry name" value="Prot_kinase_dom"/>
</dbReference>
<keyword evidence="2" id="KW-0723">Serine/threonine-protein kinase</keyword>
<dbReference type="SUPFAM" id="SSF56112">
    <property type="entry name" value="Protein kinase-like (PK-like)"/>
    <property type="match status" value="1"/>
</dbReference>
<name>A0A1Z5JJA0_FISSO</name>
<dbReference type="GO" id="GO:0004674">
    <property type="term" value="F:protein serine/threonine kinase activity"/>
    <property type="evidence" value="ECO:0007669"/>
    <property type="project" value="UniProtKB-KW"/>
</dbReference>
<dbReference type="AlphaFoldDB" id="A0A1Z5JJA0"/>
<dbReference type="InterPro" id="IPR008271">
    <property type="entry name" value="Ser/Thr_kinase_AS"/>
</dbReference>
<evidence type="ECO:0000256" key="5">
    <source>
        <dbReference type="ARBA" id="ARBA00022777"/>
    </source>
</evidence>
<evidence type="ECO:0000256" key="3">
    <source>
        <dbReference type="ARBA" id="ARBA00022679"/>
    </source>
</evidence>
<dbReference type="PROSITE" id="PS00108">
    <property type="entry name" value="PROTEIN_KINASE_ST"/>
    <property type="match status" value="1"/>
</dbReference>
<proteinExistence type="predicted"/>
<comment type="caution">
    <text evidence="11">The sequence shown here is derived from an EMBL/GenBank/DDBJ whole genome shotgun (WGS) entry which is preliminary data.</text>
</comment>
<dbReference type="InterPro" id="IPR019734">
    <property type="entry name" value="TPR_rpt"/>
</dbReference>
<dbReference type="InterPro" id="IPR011990">
    <property type="entry name" value="TPR-like_helical_dom_sf"/>
</dbReference>